<dbReference type="SMART" id="SM00827">
    <property type="entry name" value="PKS_AT"/>
    <property type="match status" value="1"/>
</dbReference>
<dbReference type="InterPro" id="IPR016036">
    <property type="entry name" value="Malonyl_transacylase_ACP-bd"/>
</dbReference>
<evidence type="ECO:0000256" key="5">
    <source>
        <dbReference type="ARBA" id="ARBA00048462"/>
    </source>
</evidence>
<evidence type="ECO:0000256" key="7">
    <source>
        <dbReference type="PIRSR" id="PIRSR000446-1"/>
    </source>
</evidence>
<evidence type="ECO:0000256" key="6">
    <source>
        <dbReference type="PIRNR" id="PIRNR000446"/>
    </source>
</evidence>
<dbReference type="PANTHER" id="PTHR42681">
    <property type="entry name" value="MALONYL-COA-ACYL CARRIER PROTEIN TRANSACYLASE, MITOCHONDRIAL"/>
    <property type="match status" value="1"/>
</dbReference>
<proteinExistence type="inferred from homology"/>
<dbReference type="Pfam" id="PF00698">
    <property type="entry name" value="Acyl_transf_1"/>
    <property type="match status" value="1"/>
</dbReference>
<protein>
    <recommendedName>
        <fullName evidence="2 6">Malonyl CoA-acyl carrier protein transacylase</fullName>
        <ecNumber evidence="1 6">2.3.1.39</ecNumber>
    </recommendedName>
</protein>
<keyword evidence="3 6" id="KW-0808">Transferase</keyword>
<evidence type="ECO:0000313" key="9">
    <source>
        <dbReference type="EMBL" id="ANX03558.1"/>
    </source>
</evidence>
<dbReference type="InterPro" id="IPR001227">
    <property type="entry name" value="Ac_transferase_dom_sf"/>
</dbReference>
<evidence type="ECO:0000259" key="8">
    <source>
        <dbReference type="SMART" id="SM00827"/>
    </source>
</evidence>
<dbReference type="Gene3D" id="3.30.70.250">
    <property type="entry name" value="Malonyl-CoA ACP transacylase, ACP-binding"/>
    <property type="match status" value="1"/>
</dbReference>
<keyword evidence="4 6" id="KW-0012">Acyltransferase</keyword>
<comment type="catalytic activity">
    <reaction evidence="5 6">
        <text>holo-[ACP] + malonyl-CoA = malonyl-[ACP] + CoA</text>
        <dbReference type="Rhea" id="RHEA:41792"/>
        <dbReference type="Rhea" id="RHEA-COMP:9623"/>
        <dbReference type="Rhea" id="RHEA-COMP:9685"/>
        <dbReference type="ChEBI" id="CHEBI:57287"/>
        <dbReference type="ChEBI" id="CHEBI:57384"/>
        <dbReference type="ChEBI" id="CHEBI:64479"/>
        <dbReference type="ChEBI" id="CHEBI:78449"/>
        <dbReference type="EC" id="2.3.1.39"/>
    </reaction>
</comment>
<evidence type="ECO:0000256" key="3">
    <source>
        <dbReference type="ARBA" id="ARBA00022679"/>
    </source>
</evidence>
<dbReference type="STRING" id="1810504.PG2T_04695"/>
<evidence type="ECO:0000256" key="4">
    <source>
        <dbReference type="ARBA" id="ARBA00023315"/>
    </source>
</evidence>
<feature type="active site" evidence="7">
    <location>
        <position position="91"/>
    </location>
</feature>
<dbReference type="GO" id="GO:0006633">
    <property type="term" value="P:fatty acid biosynthetic process"/>
    <property type="evidence" value="ECO:0007669"/>
    <property type="project" value="TreeGrafter"/>
</dbReference>
<reference evidence="10" key="1">
    <citation type="submission" date="2016-03" db="EMBL/GenBank/DDBJ databases">
        <title>Complete genome sequence of Solimmundus cernigliae, representing a novel lineage of polycyclic aromatic hydrocarbon degraders within the Gammaproteobacteria.</title>
        <authorList>
            <person name="Singleton D.R."/>
            <person name="Dickey A.N."/>
            <person name="Scholl E.H."/>
            <person name="Wright F.A."/>
            <person name="Aitken M.D."/>
        </authorList>
    </citation>
    <scope>NUCLEOTIDE SEQUENCE [LARGE SCALE GENOMIC DNA]</scope>
    <source>
        <strain evidence="10">TR3.2</strain>
    </source>
</reference>
<dbReference type="OrthoDB" id="9808564at2"/>
<dbReference type="InterPro" id="IPR014043">
    <property type="entry name" value="Acyl_transferase_dom"/>
</dbReference>
<dbReference type="SUPFAM" id="SSF55048">
    <property type="entry name" value="Probable ACP-binding domain of malonyl-CoA ACP transacylase"/>
    <property type="match status" value="1"/>
</dbReference>
<comment type="similarity">
    <text evidence="6">Belongs to the fabD family.</text>
</comment>
<dbReference type="EC" id="2.3.1.39" evidence="1 6"/>
<dbReference type="InParanoid" id="A0A1B1YRY0"/>
<dbReference type="PANTHER" id="PTHR42681:SF1">
    <property type="entry name" value="MALONYL-COA-ACYL CARRIER PROTEIN TRANSACYLASE, MITOCHONDRIAL"/>
    <property type="match status" value="1"/>
</dbReference>
<dbReference type="Gene3D" id="3.40.366.10">
    <property type="entry name" value="Malonyl-Coenzyme A Acyl Carrier Protein, domain 2"/>
    <property type="match status" value="1"/>
</dbReference>
<dbReference type="AlphaFoldDB" id="A0A1B1YRY0"/>
<accession>A0A1B1YRY0</accession>
<dbReference type="FunCoup" id="A0A1B1YRY0">
    <property type="interactions" value="569"/>
</dbReference>
<evidence type="ECO:0000256" key="1">
    <source>
        <dbReference type="ARBA" id="ARBA00013258"/>
    </source>
</evidence>
<dbReference type="RefSeq" id="WP_068803056.1">
    <property type="nucleotide sequence ID" value="NZ_CP014671.1"/>
</dbReference>
<evidence type="ECO:0000313" key="10">
    <source>
        <dbReference type="Proteomes" id="UP000092952"/>
    </source>
</evidence>
<dbReference type="KEGG" id="gbi:PG2T_04695"/>
<dbReference type="SUPFAM" id="SSF52151">
    <property type="entry name" value="FabD/lysophospholipase-like"/>
    <property type="match status" value="1"/>
</dbReference>
<gene>
    <name evidence="9" type="ORF">PG2T_04695</name>
</gene>
<feature type="active site" evidence="7">
    <location>
        <position position="201"/>
    </location>
</feature>
<dbReference type="GO" id="GO:0005829">
    <property type="term" value="C:cytosol"/>
    <property type="evidence" value="ECO:0007669"/>
    <property type="project" value="TreeGrafter"/>
</dbReference>
<name>A0A1B1YRY0_9GAMM</name>
<evidence type="ECO:0000256" key="2">
    <source>
        <dbReference type="ARBA" id="ARBA00018953"/>
    </source>
</evidence>
<dbReference type="InterPro" id="IPR024925">
    <property type="entry name" value="Malonyl_CoA-ACP_transAc"/>
</dbReference>
<organism evidence="9 10">
    <name type="scientific">Immundisolibacter cernigliae</name>
    <dbReference type="NCBI Taxonomy" id="1810504"/>
    <lineage>
        <taxon>Bacteria</taxon>
        <taxon>Pseudomonadati</taxon>
        <taxon>Pseudomonadota</taxon>
        <taxon>Gammaproteobacteria</taxon>
        <taxon>Immundisolibacterales</taxon>
        <taxon>Immundisolibacteraceae</taxon>
        <taxon>Immundisolibacter</taxon>
    </lineage>
</organism>
<keyword evidence="10" id="KW-1185">Reference proteome</keyword>
<dbReference type="GO" id="GO:0004314">
    <property type="term" value="F:[acyl-carrier-protein] S-malonyltransferase activity"/>
    <property type="evidence" value="ECO:0007669"/>
    <property type="project" value="UniProtKB-EC"/>
</dbReference>
<dbReference type="EMBL" id="CP014671">
    <property type="protein sequence ID" value="ANX03558.1"/>
    <property type="molecule type" value="Genomic_DNA"/>
</dbReference>
<dbReference type="NCBIfam" id="TIGR00128">
    <property type="entry name" value="fabD"/>
    <property type="match status" value="1"/>
</dbReference>
<feature type="domain" description="Malonyl-CoA:ACP transacylase (MAT)" evidence="8">
    <location>
        <begin position="6"/>
        <end position="305"/>
    </location>
</feature>
<dbReference type="PIRSF" id="PIRSF000446">
    <property type="entry name" value="Mct"/>
    <property type="match status" value="1"/>
</dbReference>
<dbReference type="InterPro" id="IPR050858">
    <property type="entry name" value="Mal-CoA-ACP_Trans/PKS_FabD"/>
</dbReference>
<dbReference type="FunFam" id="3.30.70.250:FF:000001">
    <property type="entry name" value="Malonyl CoA-acyl carrier protein transacylase"/>
    <property type="match status" value="1"/>
</dbReference>
<dbReference type="InterPro" id="IPR004410">
    <property type="entry name" value="Malonyl_CoA-ACP_transAc_FabD"/>
</dbReference>
<sequence length="311" mass="31911">MTLALVFPGQGSQSVGMLAELAGEFAQVEQTFAEASEALGYDLWRLIQDGPDSELQLTAVTQPAMLSAGVAVWRVWQAAGGPTPALMAGHSLGEYSALVCAGALPFEQAVRLVRQRGEYMQQAVPVGSGAMAAVLGLDRAAVEAACATAARPGETVAVANYNAPLQSVIAGHAAAVARASAAAQSAGAKRVVPLPVSAPFHCSLMRPAADALAPALEAASIRSPEVPVINNVDVTAASEPAAIRDALIRQIYSPVRWVEVIEAMHARGVTHVVECGPGKVLAGLSKRICGALESLAVQDPASLRQTLAALG</sequence>
<dbReference type="InterPro" id="IPR016035">
    <property type="entry name" value="Acyl_Trfase/lysoPLipase"/>
</dbReference>
<dbReference type="Proteomes" id="UP000092952">
    <property type="component" value="Chromosome"/>
</dbReference>